<feature type="compositionally biased region" description="Pro residues" evidence="2">
    <location>
        <begin position="306"/>
        <end position="315"/>
    </location>
</feature>
<proteinExistence type="predicted"/>
<comment type="caution">
    <text evidence="4">The sequence shown here is derived from an EMBL/GenBank/DDBJ whole genome shotgun (WGS) entry which is preliminary data.</text>
</comment>
<dbReference type="InterPro" id="IPR051095">
    <property type="entry name" value="Dros_DevTransReg"/>
</dbReference>
<keyword evidence="5" id="KW-1185">Reference proteome</keyword>
<dbReference type="PROSITE" id="PS50097">
    <property type="entry name" value="BTB"/>
    <property type="match status" value="1"/>
</dbReference>
<reference evidence="4" key="1">
    <citation type="submission" date="2023-11" db="EMBL/GenBank/DDBJ databases">
        <title>Genome assemblies of two species of porcelain crab, Petrolisthes cinctipes and Petrolisthes manimaculis (Anomura: Porcellanidae).</title>
        <authorList>
            <person name="Angst P."/>
        </authorList>
    </citation>
    <scope>NUCLEOTIDE SEQUENCE</scope>
    <source>
        <strain evidence="4">PB745_02</strain>
        <tissue evidence="4">Gill</tissue>
    </source>
</reference>
<dbReference type="EMBL" id="JAWZYT010000640">
    <property type="protein sequence ID" value="KAK4320754.1"/>
    <property type="molecule type" value="Genomic_DNA"/>
</dbReference>
<dbReference type="PANTHER" id="PTHR23110">
    <property type="entry name" value="BTB DOMAIN TRANSCRIPTION FACTOR"/>
    <property type="match status" value="1"/>
</dbReference>
<dbReference type="GO" id="GO:0006357">
    <property type="term" value="P:regulation of transcription by RNA polymerase II"/>
    <property type="evidence" value="ECO:0007669"/>
    <property type="project" value="TreeGrafter"/>
</dbReference>
<feature type="compositionally biased region" description="Polar residues" evidence="2">
    <location>
        <begin position="179"/>
        <end position="218"/>
    </location>
</feature>
<dbReference type="SMART" id="SM00225">
    <property type="entry name" value="BTB"/>
    <property type="match status" value="1"/>
</dbReference>
<accession>A0AAE1Q5L0</accession>
<dbReference type="Proteomes" id="UP001292094">
    <property type="component" value="Unassembled WGS sequence"/>
</dbReference>
<organism evidence="4 5">
    <name type="scientific">Petrolisthes manimaculis</name>
    <dbReference type="NCBI Taxonomy" id="1843537"/>
    <lineage>
        <taxon>Eukaryota</taxon>
        <taxon>Metazoa</taxon>
        <taxon>Ecdysozoa</taxon>
        <taxon>Arthropoda</taxon>
        <taxon>Crustacea</taxon>
        <taxon>Multicrustacea</taxon>
        <taxon>Malacostraca</taxon>
        <taxon>Eumalacostraca</taxon>
        <taxon>Eucarida</taxon>
        <taxon>Decapoda</taxon>
        <taxon>Pleocyemata</taxon>
        <taxon>Anomura</taxon>
        <taxon>Galatheoidea</taxon>
        <taxon>Porcellanidae</taxon>
        <taxon>Petrolisthes</taxon>
    </lineage>
</organism>
<dbReference type="Gene3D" id="3.30.710.10">
    <property type="entry name" value="Potassium Channel Kv1.1, Chain A"/>
    <property type="match status" value="1"/>
</dbReference>
<evidence type="ECO:0000313" key="4">
    <source>
        <dbReference type="EMBL" id="KAK4320754.1"/>
    </source>
</evidence>
<feature type="compositionally biased region" description="Polar residues" evidence="2">
    <location>
        <begin position="229"/>
        <end position="243"/>
    </location>
</feature>
<sequence>MGENESVSVKWDHHQPVLLQAIKEIYTKEIFADVRLECDGHEHWAHKFILSACSEYFQEILVDVPHRGSVTVSSYVQHKQLVSLLDFMYLGEVIVPQEELAELVNAAEVLMVRGMPEEEDVNKVFIKERRMMGQGQQGMGDISVKEEPLDPDYTDRFHYPGSQSNRFHQNMPMPGGDMGQNNPNDGMNTRQGPDVNGGNTSTDINNLLNVLIDSPSNKRGQENKGGNDPNPQDQGTANPNQMASEPAMGGKDYGSLKSHLKKHAPQIVPSIFISQSSSQQIISQGVSPQLSSPQLSSPQLSSPQLSSPPPQPPPQVGIEQRLS</sequence>
<dbReference type="InterPro" id="IPR000210">
    <property type="entry name" value="BTB/POZ_dom"/>
</dbReference>
<dbReference type="PANTHER" id="PTHR23110:SF109">
    <property type="entry name" value="FI07618P-RELATED"/>
    <property type="match status" value="1"/>
</dbReference>
<evidence type="ECO:0000256" key="2">
    <source>
        <dbReference type="SAM" id="MobiDB-lite"/>
    </source>
</evidence>
<dbReference type="InterPro" id="IPR011333">
    <property type="entry name" value="SKP1/BTB/POZ_sf"/>
</dbReference>
<feature type="region of interest" description="Disordered" evidence="2">
    <location>
        <begin position="135"/>
        <end position="261"/>
    </location>
</feature>
<keyword evidence="1" id="KW-0539">Nucleus</keyword>
<evidence type="ECO:0000313" key="5">
    <source>
        <dbReference type="Proteomes" id="UP001292094"/>
    </source>
</evidence>
<feature type="compositionally biased region" description="Low complexity" evidence="2">
    <location>
        <begin position="275"/>
        <end position="305"/>
    </location>
</feature>
<evidence type="ECO:0000259" key="3">
    <source>
        <dbReference type="PROSITE" id="PS50097"/>
    </source>
</evidence>
<gene>
    <name evidence="4" type="ORF">Pmani_008409</name>
</gene>
<dbReference type="AlphaFoldDB" id="A0AAE1Q5L0"/>
<dbReference type="SUPFAM" id="SSF54695">
    <property type="entry name" value="POZ domain"/>
    <property type="match status" value="1"/>
</dbReference>
<dbReference type="GO" id="GO:0005634">
    <property type="term" value="C:nucleus"/>
    <property type="evidence" value="ECO:0007669"/>
    <property type="project" value="TreeGrafter"/>
</dbReference>
<dbReference type="Pfam" id="PF00651">
    <property type="entry name" value="BTB"/>
    <property type="match status" value="1"/>
</dbReference>
<name>A0AAE1Q5L0_9EUCA</name>
<protein>
    <recommendedName>
        <fullName evidence="3">BTB domain-containing protein</fullName>
    </recommendedName>
</protein>
<feature type="domain" description="BTB" evidence="3">
    <location>
        <begin position="32"/>
        <end position="97"/>
    </location>
</feature>
<feature type="compositionally biased region" description="Basic and acidic residues" evidence="2">
    <location>
        <begin position="143"/>
        <end position="158"/>
    </location>
</feature>
<evidence type="ECO:0000256" key="1">
    <source>
        <dbReference type="ARBA" id="ARBA00023242"/>
    </source>
</evidence>
<feature type="region of interest" description="Disordered" evidence="2">
    <location>
        <begin position="275"/>
        <end position="323"/>
    </location>
</feature>